<reference evidence="2 3" key="1">
    <citation type="submission" date="2020-08" db="EMBL/GenBank/DDBJ databases">
        <title>Genome sequencing of Purple Non-Sulfur Bacteria from various extreme environments.</title>
        <authorList>
            <person name="Mayer M."/>
        </authorList>
    </citation>
    <scope>NUCLEOTIDE SEQUENCE [LARGE SCALE GENOMIC DNA]</scope>
    <source>
        <strain evidence="2 3">JA131</strain>
    </source>
</reference>
<dbReference type="Gene3D" id="6.10.280.50">
    <property type="match status" value="1"/>
</dbReference>
<evidence type="ECO:0000256" key="1">
    <source>
        <dbReference type="SAM" id="Coils"/>
    </source>
</evidence>
<name>A0A7W6W931_9PROT</name>
<organism evidence="2 3">
    <name type="scientific">Roseospira visakhapatnamensis</name>
    <dbReference type="NCBI Taxonomy" id="390880"/>
    <lineage>
        <taxon>Bacteria</taxon>
        <taxon>Pseudomonadati</taxon>
        <taxon>Pseudomonadota</taxon>
        <taxon>Alphaproteobacteria</taxon>
        <taxon>Rhodospirillales</taxon>
        <taxon>Rhodospirillaceae</taxon>
        <taxon>Roseospira</taxon>
    </lineage>
</organism>
<dbReference type="InterPro" id="IPR038444">
    <property type="entry name" value="DUF465_sf"/>
</dbReference>
<proteinExistence type="predicted"/>
<dbReference type="InterPro" id="IPR007420">
    <property type="entry name" value="DUF465"/>
</dbReference>
<comment type="caution">
    <text evidence="2">The sequence shown here is derived from an EMBL/GenBank/DDBJ whole genome shotgun (WGS) entry which is preliminary data.</text>
</comment>
<keyword evidence="1" id="KW-0175">Coiled coil</keyword>
<protein>
    <recommendedName>
        <fullName evidence="4">DUF465 domain-containing protein</fullName>
    </recommendedName>
</protein>
<gene>
    <name evidence="2" type="ORF">GGD89_000618</name>
</gene>
<dbReference type="Proteomes" id="UP000554286">
    <property type="component" value="Unassembled WGS sequence"/>
</dbReference>
<keyword evidence="3" id="KW-1185">Reference proteome</keyword>
<dbReference type="Pfam" id="PF04325">
    <property type="entry name" value="DUF465"/>
    <property type="match status" value="1"/>
</dbReference>
<feature type="coiled-coil region" evidence="1">
    <location>
        <begin position="14"/>
        <end position="62"/>
    </location>
</feature>
<accession>A0A7W6W931</accession>
<dbReference type="AlphaFoldDB" id="A0A7W6W931"/>
<evidence type="ECO:0008006" key="4">
    <source>
        <dbReference type="Google" id="ProtNLM"/>
    </source>
</evidence>
<dbReference type="RefSeq" id="WP_184042628.1">
    <property type="nucleotide sequence ID" value="NZ_JACIGK010000003.1"/>
</dbReference>
<evidence type="ECO:0000313" key="2">
    <source>
        <dbReference type="EMBL" id="MBB4265007.1"/>
    </source>
</evidence>
<sequence length="69" mass="8241">MIDDEETATLRRRLEALRLEHRDLDEVIARLMDTAPYDMLQLRRLKKRKLILKDEIARLQNQVTPDIIA</sequence>
<dbReference type="EMBL" id="JACIGK010000003">
    <property type="protein sequence ID" value="MBB4265007.1"/>
    <property type="molecule type" value="Genomic_DNA"/>
</dbReference>
<evidence type="ECO:0000313" key="3">
    <source>
        <dbReference type="Proteomes" id="UP000554286"/>
    </source>
</evidence>